<evidence type="ECO:0000313" key="4">
    <source>
        <dbReference type="EMBL" id="CAB4220577.1"/>
    </source>
</evidence>
<proteinExistence type="predicted"/>
<dbReference type="EMBL" id="LR796776">
    <property type="protein sequence ID" value="CAB4165573.1"/>
    <property type="molecule type" value="Genomic_DNA"/>
</dbReference>
<organism evidence="1">
    <name type="scientific">uncultured Caudovirales phage</name>
    <dbReference type="NCBI Taxonomy" id="2100421"/>
    <lineage>
        <taxon>Viruses</taxon>
        <taxon>Duplodnaviria</taxon>
        <taxon>Heunggongvirae</taxon>
        <taxon>Uroviricota</taxon>
        <taxon>Caudoviricetes</taxon>
        <taxon>Peduoviridae</taxon>
        <taxon>Maltschvirus</taxon>
        <taxon>Maltschvirus maltsch</taxon>
    </lineage>
</organism>
<evidence type="ECO:0000313" key="2">
    <source>
        <dbReference type="EMBL" id="CAB4165573.1"/>
    </source>
</evidence>
<dbReference type="EMBL" id="LR797099">
    <property type="protein sequence ID" value="CAB4186776.1"/>
    <property type="molecule type" value="Genomic_DNA"/>
</dbReference>
<dbReference type="EMBL" id="LR797502">
    <property type="protein sequence ID" value="CAB4220577.1"/>
    <property type="molecule type" value="Genomic_DNA"/>
</dbReference>
<dbReference type="EMBL" id="LR796758">
    <property type="protein sequence ID" value="CAB4163630.1"/>
    <property type="molecule type" value="Genomic_DNA"/>
</dbReference>
<accession>A0A6J5NV81</accession>
<sequence length="53" mass="6284">MKIELNSDTMPDELYNLLLRNFVNKVAELELPLNGRCRFENWTISCEFKPPLQ</sequence>
<reference evidence="1" key="1">
    <citation type="submission" date="2020-04" db="EMBL/GenBank/DDBJ databases">
        <authorList>
            <person name="Chiriac C."/>
            <person name="Salcher M."/>
            <person name="Ghai R."/>
            <person name="Kavagutti S V."/>
        </authorList>
    </citation>
    <scope>NUCLEOTIDE SEQUENCE</scope>
</reference>
<gene>
    <name evidence="3" type="ORF">UFOVP1146_122</name>
    <name evidence="4" type="ORF">UFOVP1638_22</name>
    <name evidence="1" type="ORF">UFOVP812_35</name>
    <name evidence="2" type="ORF">UFOVP818_109</name>
</gene>
<name>A0A6J5NV81_9CAUD</name>
<evidence type="ECO:0000313" key="3">
    <source>
        <dbReference type="EMBL" id="CAB4186776.1"/>
    </source>
</evidence>
<protein>
    <submittedName>
        <fullName evidence="1">Uncharacterized protein</fullName>
    </submittedName>
</protein>
<evidence type="ECO:0000313" key="1">
    <source>
        <dbReference type="EMBL" id="CAB4163630.1"/>
    </source>
</evidence>